<comment type="caution">
    <text evidence="2">The sequence shown here is derived from an EMBL/GenBank/DDBJ whole genome shotgun (WGS) entry which is preliminary data.</text>
</comment>
<gene>
    <name evidence="2" type="ORF">QE152_g8922</name>
</gene>
<name>A0AAW1LWH7_POPJA</name>
<evidence type="ECO:0000313" key="3">
    <source>
        <dbReference type="Proteomes" id="UP001458880"/>
    </source>
</evidence>
<dbReference type="Proteomes" id="UP001458880">
    <property type="component" value="Unassembled WGS sequence"/>
</dbReference>
<organism evidence="2 3">
    <name type="scientific">Popillia japonica</name>
    <name type="common">Japanese beetle</name>
    <dbReference type="NCBI Taxonomy" id="7064"/>
    <lineage>
        <taxon>Eukaryota</taxon>
        <taxon>Metazoa</taxon>
        <taxon>Ecdysozoa</taxon>
        <taxon>Arthropoda</taxon>
        <taxon>Hexapoda</taxon>
        <taxon>Insecta</taxon>
        <taxon>Pterygota</taxon>
        <taxon>Neoptera</taxon>
        <taxon>Endopterygota</taxon>
        <taxon>Coleoptera</taxon>
        <taxon>Polyphaga</taxon>
        <taxon>Scarabaeiformia</taxon>
        <taxon>Scarabaeidae</taxon>
        <taxon>Rutelinae</taxon>
        <taxon>Popillia</taxon>
    </lineage>
</organism>
<protein>
    <submittedName>
        <fullName evidence="2">Uncharacterized protein</fullName>
    </submittedName>
</protein>
<sequence>MAASATHLINESQKEQELQRRHQQEQILQQQQKLQELQGQINAQYSSVVNTPQSLMFFPLLEHLRGLQQPATLPPGVPKSPIPNHLLPPHQVTNWLATAHLAQIVEKHSPPMLYLATSSSSSDQLASDSSLSTNRRKALTATRTIAITATTSNGS</sequence>
<accession>A0AAW1LWH7</accession>
<evidence type="ECO:0000313" key="2">
    <source>
        <dbReference type="EMBL" id="KAK9739506.1"/>
    </source>
</evidence>
<reference evidence="2 3" key="1">
    <citation type="journal article" date="2024" name="BMC Genomics">
        <title>De novo assembly and annotation of Popillia japonica's genome with initial clues to its potential as an invasive pest.</title>
        <authorList>
            <person name="Cucini C."/>
            <person name="Boschi S."/>
            <person name="Funari R."/>
            <person name="Cardaioli E."/>
            <person name="Iannotti N."/>
            <person name="Marturano G."/>
            <person name="Paoli F."/>
            <person name="Bruttini M."/>
            <person name="Carapelli A."/>
            <person name="Frati F."/>
            <person name="Nardi F."/>
        </authorList>
    </citation>
    <scope>NUCLEOTIDE SEQUENCE [LARGE SCALE GENOMIC DNA]</scope>
    <source>
        <strain evidence="2">DMR45628</strain>
    </source>
</reference>
<feature type="region of interest" description="Disordered" evidence="1">
    <location>
        <begin position="1"/>
        <end position="22"/>
    </location>
</feature>
<dbReference type="AlphaFoldDB" id="A0AAW1LWH7"/>
<evidence type="ECO:0000256" key="1">
    <source>
        <dbReference type="SAM" id="MobiDB-lite"/>
    </source>
</evidence>
<proteinExistence type="predicted"/>
<dbReference type="EMBL" id="JASPKY010000074">
    <property type="protein sequence ID" value="KAK9739506.1"/>
    <property type="molecule type" value="Genomic_DNA"/>
</dbReference>
<feature type="compositionally biased region" description="Basic and acidic residues" evidence="1">
    <location>
        <begin position="12"/>
        <end position="22"/>
    </location>
</feature>
<keyword evidence="3" id="KW-1185">Reference proteome</keyword>